<sequence>MEAEQIAKLLKTQALTGDAATKTAILPQLSQSAVIHLATHGILDDRRGMNSAVVLASSMPPATPGGLPILLQNPEGFLTAGEIVELQIPAELVVLSACDTGGGTITGDGVIGLSRAWLTAGTSTVLVSLWKIDDGVSGNVMSQFYQQLQNNPDAAAGLRQAMLKAIDGNINLKNWAAFTVIGEAQVPFVWQQSSSGFPVSWIELAIVAGVGVGGLMVLTQRHRVMPRVIHTLQTISKTRQVWIPAIAAVAIVSGGILGVLWWLSTPILYENATYGLKMQVPRQWRIQEPQDSITGTLAVFLAPPESGTAQFYEKVSITIEDLSSDPKTLEQYTDAAVQEIRDYVPEVEFLVPPLPITLGNHPAYQVMYTGKMGEEEVQRMLVWVVKEDRAYIVSYESVKEQFNRVFITVQEMIKSLELEE</sequence>
<name>A0ABS3FXV8_9CYAN</name>
<evidence type="ECO:0000313" key="4">
    <source>
        <dbReference type="Proteomes" id="UP000664844"/>
    </source>
</evidence>
<dbReference type="Pfam" id="PF18933">
    <property type="entry name" value="PsbP_2"/>
    <property type="match status" value="1"/>
</dbReference>
<dbReference type="Gene3D" id="3.40.1000.10">
    <property type="entry name" value="Mog1/PsbP, alpha/beta/alpha sandwich"/>
    <property type="match status" value="1"/>
</dbReference>
<evidence type="ECO:0000313" key="3">
    <source>
        <dbReference type="EMBL" id="MBO0351982.1"/>
    </source>
</evidence>
<reference evidence="3 4" key="1">
    <citation type="submission" date="2021-03" db="EMBL/GenBank/DDBJ databases">
        <title>Metabolic Capacity of the Antarctic Cyanobacterium Phormidium pseudopriestleyi that Sustains Oxygenic Photosynthesis in the Presence of Hydrogen Sulfide.</title>
        <authorList>
            <person name="Lumian J.E."/>
            <person name="Jungblut A.D."/>
            <person name="Dillon M.L."/>
            <person name="Hawes I."/>
            <person name="Doran P.T."/>
            <person name="Mackey T.J."/>
            <person name="Dick G.J."/>
            <person name="Grettenberger C.L."/>
            <person name="Sumner D.Y."/>
        </authorList>
    </citation>
    <scope>NUCLEOTIDE SEQUENCE [LARGE SCALE GENOMIC DNA]</scope>
    <source>
        <strain evidence="3 4">FRX01</strain>
    </source>
</reference>
<dbReference type="Pfam" id="PF12770">
    <property type="entry name" value="CHAT"/>
    <property type="match status" value="1"/>
</dbReference>
<dbReference type="Proteomes" id="UP000664844">
    <property type="component" value="Unassembled WGS sequence"/>
</dbReference>
<keyword evidence="4" id="KW-1185">Reference proteome</keyword>
<keyword evidence="1" id="KW-0472">Membrane</keyword>
<dbReference type="InterPro" id="IPR024983">
    <property type="entry name" value="CHAT_dom"/>
</dbReference>
<dbReference type="EMBL" id="JAFLQW010000616">
    <property type="protein sequence ID" value="MBO0351982.1"/>
    <property type="molecule type" value="Genomic_DNA"/>
</dbReference>
<proteinExistence type="predicted"/>
<keyword evidence="1" id="KW-0812">Transmembrane</keyword>
<evidence type="ECO:0000259" key="2">
    <source>
        <dbReference type="Pfam" id="PF12770"/>
    </source>
</evidence>
<dbReference type="PANTHER" id="PTHR10098:SF108">
    <property type="entry name" value="TETRATRICOPEPTIDE REPEAT PROTEIN 28"/>
    <property type="match status" value="1"/>
</dbReference>
<evidence type="ECO:0000256" key="1">
    <source>
        <dbReference type="SAM" id="Phobius"/>
    </source>
</evidence>
<feature type="domain" description="CHAT" evidence="2">
    <location>
        <begin position="2"/>
        <end position="183"/>
    </location>
</feature>
<organism evidence="3 4">
    <name type="scientific">Phormidium pseudopriestleyi FRX01</name>
    <dbReference type="NCBI Taxonomy" id="1759528"/>
    <lineage>
        <taxon>Bacteria</taxon>
        <taxon>Bacillati</taxon>
        <taxon>Cyanobacteriota</taxon>
        <taxon>Cyanophyceae</taxon>
        <taxon>Oscillatoriophycideae</taxon>
        <taxon>Oscillatoriales</taxon>
        <taxon>Oscillatoriaceae</taxon>
        <taxon>Phormidium</taxon>
    </lineage>
</organism>
<keyword evidence="1" id="KW-1133">Transmembrane helix</keyword>
<comment type="caution">
    <text evidence="3">The sequence shown here is derived from an EMBL/GenBank/DDBJ whole genome shotgun (WGS) entry which is preliminary data.</text>
</comment>
<gene>
    <name evidence="3" type="ORF">J0895_23450</name>
</gene>
<accession>A0ABS3FXV8</accession>
<dbReference type="PANTHER" id="PTHR10098">
    <property type="entry name" value="RAPSYN-RELATED"/>
    <property type="match status" value="1"/>
</dbReference>
<feature type="transmembrane region" description="Helical" evidence="1">
    <location>
        <begin position="201"/>
        <end position="220"/>
    </location>
</feature>
<feature type="transmembrane region" description="Helical" evidence="1">
    <location>
        <begin position="241"/>
        <end position="263"/>
    </location>
</feature>
<protein>
    <submittedName>
        <fullName evidence="3">CHAT domain-containing protein</fullName>
    </submittedName>
</protein>